<dbReference type="Proteomes" id="UP000295388">
    <property type="component" value="Unassembled WGS sequence"/>
</dbReference>
<gene>
    <name evidence="1" type="ORF">EV643_11770</name>
</gene>
<dbReference type="Pfam" id="PF14025">
    <property type="entry name" value="DUF4241"/>
    <property type="match status" value="1"/>
</dbReference>
<dbReference type="EMBL" id="SNWQ01000017">
    <property type="protein sequence ID" value="TDO44047.1"/>
    <property type="molecule type" value="Genomic_DNA"/>
</dbReference>
<dbReference type="RefSeq" id="WP_133803570.1">
    <property type="nucleotide sequence ID" value="NZ_SNWQ01000017.1"/>
</dbReference>
<organism evidence="1 2">
    <name type="scientific">Kribbella caucasensis</name>
    <dbReference type="NCBI Taxonomy" id="2512215"/>
    <lineage>
        <taxon>Bacteria</taxon>
        <taxon>Bacillati</taxon>
        <taxon>Actinomycetota</taxon>
        <taxon>Actinomycetes</taxon>
        <taxon>Propionibacteriales</taxon>
        <taxon>Kribbellaceae</taxon>
        <taxon>Kribbella</taxon>
    </lineage>
</organism>
<dbReference type="AlphaFoldDB" id="A0A4R6K577"/>
<evidence type="ECO:0000313" key="2">
    <source>
        <dbReference type="Proteomes" id="UP000295388"/>
    </source>
</evidence>
<dbReference type="OrthoDB" id="9789980at2"/>
<evidence type="ECO:0000313" key="1">
    <source>
        <dbReference type="EMBL" id="TDO44047.1"/>
    </source>
</evidence>
<dbReference type="InterPro" id="IPR025335">
    <property type="entry name" value="DUF4241"/>
</dbReference>
<name>A0A4R6K577_9ACTN</name>
<sequence length="229" mass="24629">MTLSEPDVGALFAHGARHRWANGTTSRLDVVQVGDLALPSGKIVARDPARWVHDDAEEKEPFTLVARPGEWRISISVVHWDESPDPRVPPPIRKPTAVKAELGDVDVDVRSWELALRPGQEPPARDAVGLPGFSVGAGMGCLLDAADLGFLRRLWQDDDTQRLDSILDAVGADGAEIIMDQDLAGGVLVFDCGMGDGVYPTWIGRDSNGDPVSLVIDLELLAHSTGTIE</sequence>
<reference evidence="1 2" key="1">
    <citation type="submission" date="2019-03" db="EMBL/GenBank/DDBJ databases">
        <title>Genomic Encyclopedia of Type Strains, Phase III (KMG-III): the genomes of soil and plant-associated and newly described type strains.</title>
        <authorList>
            <person name="Whitman W."/>
        </authorList>
    </citation>
    <scope>NUCLEOTIDE SEQUENCE [LARGE SCALE GENOMIC DNA]</scope>
    <source>
        <strain evidence="1 2">VKM Ac-2527</strain>
    </source>
</reference>
<protein>
    <submittedName>
        <fullName evidence="1">Uncharacterized protein DUF4241</fullName>
    </submittedName>
</protein>
<proteinExistence type="predicted"/>
<accession>A0A4R6K577</accession>
<comment type="caution">
    <text evidence="1">The sequence shown here is derived from an EMBL/GenBank/DDBJ whole genome shotgun (WGS) entry which is preliminary data.</text>
</comment>
<keyword evidence="2" id="KW-1185">Reference proteome</keyword>